<evidence type="ECO:0000256" key="4">
    <source>
        <dbReference type="ARBA" id="ARBA00023128"/>
    </source>
</evidence>
<organism evidence="8 9">
    <name type="scientific">Phyllachora maydis</name>
    <dbReference type="NCBI Taxonomy" id="1825666"/>
    <lineage>
        <taxon>Eukaryota</taxon>
        <taxon>Fungi</taxon>
        <taxon>Dikarya</taxon>
        <taxon>Ascomycota</taxon>
        <taxon>Pezizomycotina</taxon>
        <taxon>Sordariomycetes</taxon>
        <taxon>Sordariomycetidae</taxon>
        <taxon>Phyllachorales</taxon>
        <taxon>Phyllachoraceae</taxon>
        <taxon>Phyllachora</taxon>
    </lineage>
</organism>
<evidence type="ECO:0000256" key="7">
    <source>
        <dbReference type="SAM" id="MobiDB-lite"/>
    </source>
</evidence>
<dbReference type="Gene3D" id="2.40.50.100">
    <property type="match status" value="1"/>
</dbReference>
<reference evidence="8" key="1">
    <citation type="journal article" date="2023" name="Mol. Plant Microbe Interact.">
        <title>Elucidating the Obligate Nature and Biological Capacity of an Invasive Fungal Corn Pathogen.</title>
        <authorList>
            <person name="MacCready J.S."/>
            <person name="Roggenkamp E.M."/>
            <person name="Gdanetz K."/>
            <person name="Chilvers M.I."/>
        </authorList>
    </citation>
    <scope>NUCLEOTIDE SEQUENCE</scope>
    <source>
        <strain evidence="8">PM02</strain>
    </source>
</reference>
<dbReference type="GO" id="GO:0005762">
    <property type="term" value="C:mitochondrial large ribosomal subunit"/>
    <property type="evidence" value="ECO:0007669"/>
    <property type="project" value="TreeGrafter"/>
</dbReference>
<dbReference type="PANTHER" id="PTHR15893">
    <property type="entry name" value="RIBOSOMAL PROTEIN L27"/>
    <property type="match status" value="1"/>
</dbReference>
<proteinExistence type="inferred from homology"/>
<evidence type="ECO:0000256" key="6">
    <source>
        <dbReference type="ARBA" id="ARBA00035267"/>
    </source>
</evidence>
<dbReference type="Proteomes" id="UP001217918">
    <property type="component" value="Unassembled WGS sequence"/>
</dbReference>
<dbReference type="AlphaFoldDB" id="A0AAD9I3C8"/>
<keyword evidence="3" id="KW-0689">Ribosomal protein</keyword>
<evidence type="ECO:0000256" key="5">
    <source>
        <dbReference type="ARBA" id="ARBA00023274"/>
    </source>
</evidence>
<comment type="caution">
    <text evidence="8">The sequence shown here is derived from an EMBL/GenBank/DDBJ whole genome shotgun (WGS) entry which is preliminary data.</text>
</comment>
<dbReference type="GO" id="GO:0006412">
    <property type="term" value="P:translation"/>
    <property type="evidence" value="ECO:0007669"/>
    <property type="project" value="InterPro"/>
</dbReference>
<name>A0AAD9I3C8_9PEZI</name>
<comment type="subcellular location">
    <subcellularLocation>
        <location evidence="1">Mitochondrion</location>
    </subcellularLocation>
</comment>
<evidence type="ECO:0000256" key="3">
    <source>
        <dbReference type="ARBA" id="ARBA00022980"/>
    </source>
</evidence>
<comment type="similarity">
    <text evidence="2">Belongs to the bacterial ribosomal protein bL27 family.</text>
</comment>
<dbReference type="EMBL" id="JAQQPM010000003">
    <property type="protein sequence ID" value="KAK2070401.1"/>
    <property type="molecule type" value="Genomic_DNA"/>
</dbReference>
<protein>
    <recommendedName>
        <fullName evidence="6">Large ribosomal subunit protein bL27m</fullName>
    </recommendedName>
</protein>
<feature type="compositionally biased region" description="Basic and acidic residues" evidence="7">
    <location>
        <begin position="362"/>
        <end position="379"/>
    </location>
</feature>
<gene>
    <name evidence="8" type="ORF">P8C59_004894</name>
</gene>
<sequence>MHLIQLGRSLQWASAARSSCRKALAFSPVSFVERLGQLSLVEGRRYASVKSQGAYKVKPKRTTPKKLGAKRTGDQYVIPGNIIYKQRGTVWHPGENVHMGRDHTLHASVAGYVKYYRDPRRHPDRQYIGVTFTRDDTLPYPPGAPRKRKLGLVAVPRRPVPPEAPLLGPSGIPRYVVRHENELVTVTGDETTETMTTTTTDTTPGLTMRRLGKKRDRQKNVLVARTLAHAARSAARRNTRVFRLQADYSYRETNWEIGRLVGPVGRVGGTNPVGSRRARLRARRRRRIARFKAGRAQALVRARSKRAYDKIEAEQKALKAAEEAAYAAKQKAKREAREKADREKVEAAKAQAQAQAQAQAKGTDDKTDDKKDGEETKDA</sequence>
<dbReference type="InterPro" id="IPR001684">
    <property type="entry name" value="Ribosomal_bL27"/>
</dbReference>
<evidence type="ECO:0000256" key="2">
    <source>
        <dbReference type="ARBA" id="ARBA00010797"/>
    </source>
</evidence>
<dbReference type="Pfam" id="PF01016">
    <property type="entry name" value="Ribosomal_L27"/>
    <property type="match status" value="1"/>
</dbReference>
<keyword evidence="5" id="KW-0687">Ribonucleoprotein</keyword>
<evidence type="ECO:0000256" key="1">
    <source>
        <dbReference type="ARBA" id="ARBA00004173"/>
    </source>
</evidence>
<feature type="region of interest" description="Disordered" evidence="7">
    <location>
        <begin position="326"/>
        <end position="379"/>
    </location>
</feature>
<evidence type="ECO:0000313" key="8">
    <source>
        <dbReference type="EMBL" id="KAK2070401.1"/>
    </source>
</evidence>
<dbReference type="PRINTS" id="PR00063">
    <property type="entry name" value="RIBOSOMALL27"/>
</dbReference>
<keyword evidence="9" id="KW-1185">Reference proteome</keyword>
<keyword evidence="4" id="KW-0496">Mitochondrion</keyword>
<feature type="compositionally biased region" description="Low complexity" evidence="7">
    <location>
        <begin position="348"/>
        <end position="361"/>
    </location>
</feature>
<feature type="compositionally biased region" description="Basic and acidic residues" evidence="7">
    <location>
        <begin position="333"/>
        <end position="347"/>
    </location>
</feature>
<dbReference type="PANTHER" id="PTHR15893:SF0">
    <property type="entry name" value="LARGE RIBOSOMAL SUBUNIT PROTEIN BL27M"/>
    <property type="match status" value="1"/>
</dbReference>
<evidence type="ECO:0000313" key="9">
    <source>
        <dbReference type="Proteomes" id="UP001217918"/>
    </source>
</evidence>
<dbReference type="GO" id="GO:0003735">
    <property type="term" value="F:structural constituent of ribosome"/>
    <property type="evidence" value="ECO:0007669"/>
    <property type="project" value="InterPro"/>
</dbReference>
<dbReference type="SUPFAM" id="SSF110324">
    <property type="entry name" value="Ribosomal L27 protein-like"/>
    <property type="match status" value="1"/>
</dbReference>
<dbReference type="FunFam" id="2.40.50.100:FF:000042">
    <property type="entry name" value="50S ribosomal protein L27"/>
    <property type="match status" value="1"/>
</dbReference>
<accession>A0AAD9I3C8</accession>